<dbReference type="GO" id="GO:0005886">
    <property type="term" value="C:plasma membrane"/>
    <property type="evidence" value="ECO:0007669"/>
    <property type="project" value="TreeGrafter"/>
</dbReference>
<sequence>MDTQTAAAVSGALLGLVLTAASMQLKGFGGQTAARPMFRAFFLLVSLYLLLLTVAIRRDGPALALLLDLVFATCHSLFILGVIRRSERPFPRGVIVLWGALYLAVSATAASYRVQVGLLYSASVFLLGATLLLYRRGGANLGDRGMAITAIAWSASCLFSIFGLGKPDDASPQLTLSLIFALPVVTALAVCLFLSYVLDDREDLRNQAARDALTEIHNRRYLFERAADIFSLMRRQHTPVSLIMLDVDHFKWINDRLGHATGDQALRAIARSLTQDSRLEDVVARMGGEEFAVLMPNTTLPEAMAKAERLRRGIEAIRIPGAESEHISASFGVVNGEPADRPNLETMLQRADEAMYRAKAAGRNTIAQAELGKADSGTLGQRH</sequence>
<dbReference type="InterPro" id="IPR029787">
    <property type="entry name" value="Nucleotide_cyclase"/>
</dbReference>
<dbReference type="PANTHER" id="PTHR45138:SF9">
    <property type="entry name" value="DIGUANYLATE CYCLASE DGCM-RELATED"/>
    <property type="match status" value="1"/>
</dbReference>
<feature type="domain" description="GGDEF" evidence="5">
    <location>
        <begin position="238"/>
        <end position="371"/>
    </location>
</feature>
<name>A0A939ILD8_9GAMM</name>
<dbReference type="RefSeq" id="WP_206559298.1">
    <property type="nucleotide sequence ID" value="NZ_JAFKCZ010000003.1"/>
</dbReference>
<dbReference type="Proteomes" id="UP000664303">
    <property type="component" value="Unassembled WGS sequence"/>
</dbReference>
<gene>
    <name evidence="6" type="ORF">JYP50_04595</name>
</gene>
<dbReference type="FunFam" id="3.30.70.270:FF:000001">
    <property type="entry name" value="Diguanylate cyclase domain protein"/>
    <property type="match status" value="1"/>
</dbReference>
<dbReference type="Gene3D" id="3.30.70.270">
    <property type="match status" value="1"/>
</dbReference>
<dbReference type="InterPro" id="IPR043128">
    <property type="entry name" value="Rev_trsase/Diguanyl_cyclase"/>
</dbReference>
<dbReference type="EMBL" id="JAFKCZ010000003">
    <property type="protein sequence ID" value="MBN7795857.1"/>
    <property type="molecule type" value="Genomic_DNA"/>
</dbReference>
<dbReference type="Pfam" id="PF00990">
    <property type="entry name" value="GGDEF"/>
    <property type="match status" value="1"/>
</dbReference>
<comment type="catalytic activity">
    <reaction evidence="3">
        <text>2 GTP = 3',3'-c-di-GMP + 2 diphosphate</text>
        <dbReference type="Rhea" id="RHEA:24898"/>
        <dbReference type="ChEBI" id="CHEBI:33019"/>
        <dbReference type="ChEBI" id="CHEBI:37565"/>
        <dbReference type="ChEBI" id="CHEBI:58805"/>
        <dbReference type="EC" id="2.7.7.65"/>
    </reaction>
</comment>
<keyword evidence="4" id="KW-1133">Transmembrane helix</keyword>
<evidence type="ECO:0000313" key="6">
    <source>
        <dbReference type="EMBL" id="MBN7795857.1"/>
    </source>
</evidence>
<evidence type="ECO:0000256" key="2">
    <source>
        <dbReference type="ARBA" id="ARBA00012528"/>
    </source>
</evidence>
<reference evidence="6" key="1">
    <citation type="submission" date="2021-02" db="EMBL/GenBank/DDBJ databases">
        <title>PHA producing bacteria isolated from coastal sediment in Guangdong, Shenzhen.</title>
        <authorList>
            <person name="Zheng W."/>
            <person name="Yu S."/>
            <person name="Huang Y."/>
        </authorList>
    </citation>
    <scope>NUCLEOTIDE SEQUENCE</scope>
    <source>
        <strain evidence="6">TN14-10</strain>
    </source>
</reference>
<feature type="transmembrane region" description="Helical" evidence="4">
    <location>
        <begin position="176"/>
        <end position="198"/>
    </location>
</feature>
<comment type="cofactor">
    <cofactor evidence="1">
        <name>Mg(2+)</name>
        <dbReference type="ChEBI" id="CHEBI:18420"/>
    </cofactor>
</comment>
<dbReference type="InterPro" id="IPR050469">
    <property type="entry name" value="Diguanylate_Cyclase"/>
</dbReference>
<keyword evidence="4" id="KW-0812">Transmembrane</keyword>
<keyword evidence="7" id="KW-1185">Reference proteome</keyword>
<evidence type="ECO:0000256" key="4">
    <source>
        <dbReference type="SAM" id="Phobius"/>
    </source>
</evidence>
<feature type="transmembrane region" description="Helical" evidence="4">
    <location>
        <begin position="62"/>
        <end position="83"/>
    </location>
</feature>
<organism evidence="6 7">
    <name type="scientific">Parahaliea mediterranea</name>
    <dbReference type="NCBI Taxonomy" id="651086"/>
    <lineage>
        <taxon>Bacteria</taxon>
        <taxon>Pseudomonadati</taxon>
        <taxon>Pseudomonadota</taxon>
        <taxon>Gammaproteobacteria</taxon>
        <taxon>Cellvibrionales</taxon>
        <taxon>Halieaceae</taxon>
        <taxon>Parahaliea</taxon>
    </lineage>
</organism>
<dbReference type="GO" id="GO:0043709">
    <property type="term" value="P:cell adhesion involved in single-species biofilm formation"/>
    <property type="evidence" value="ECO:0007669"/>
    <property type="project" value="TreeGrafter"/>
</dbReference>
<feature type="transmembrane region" description="Helical" evidence="4">
    <location>
        <begin position="37"/>
        <end position="56"/>
    </location>
</feature>
<feature type="transmembrane region" description="Helical" evidence="4">
    <location>
        <begin position="6"/>
        <end position="25"/>
    </location>
</feature>
<dbReference type="GO" id="GO:1902201">
    <property type="term" value="P:negative regulation of bacterial-type flagellum-dependent cell motility"/>
    <property type="evidence" value="ECO:0007669"/>
    <property type="project" value="TreeGrafter"/>
</dbReference>
<proteinExistence type="predicted"/>
<keyword evidence="4" id="KW-0472">Membrane</keyword>
<dbReference type="NCBIfam" id="TIGR00254">
    <property type="entry name" value="GGDEF"/>
    <property type="match status" value="1"/>
</dbReference>
<feature type="transmembrane region" description="Helical" evidence="4">
    <location>
        <begin position="95"/>
        <end position="112"/>
    </location>
</feature>
<dbReference type="EC" id="2.7.7.65" evidence="2"/>
<evidence type="ECO:0000256" key="3">
    <source>
        <dbReference type="ARBA" id="ARBA00034247"/>
    </source>
</evidence>
<dbReference type="SUPFAM" id="SSF55073">
    <property type="entry name" value="Nucleotide cyclase"/>
    <property type="match status" value="1"/>
</dbReference>
<feature type="transmembrane region" description="Helical" evidence="4">
    <location>
        <begin position="118"/>
        <end position="134"/>
    </location>
</feature>
<dbReference type="GO" id="GO:0052621">
    <property type="term" value="F:diguanylate cyclase activity"/>
    <property type="evidence" value="ECO:0007669"/>
    <property type="project" value="UniProtKB-EC"/>
</dbReference>
<dbReference type="AlphaFoldDB" id="A0A939ILD8"/>
<comment type="caution">
    <text evidence="6">The sequence shown here is derived from an EMBL/GenBank/DDBJ whole genome shotgun (WGS) entry which is preliminary data.</text>
</comment>
<dbReference type="PANTHER" id="PTHR45138">
    <property type="entry name" value="REGULATORY COMPONENTS OF SENSORY TRANSDUCTION SYSTEM"/>
    <property type="match status" value="1"/>
</dbReference>
<dbReference type="SMART" id="SM00267">
    <property type="entry name" value="GGDEF"/>
    <property type="match status" value="1"/>
</dbReference>
<protein>
    <recommendedName>
        <fullName evidence="2">diguanylate cyclase</fullName>
        <ecNumber evidence="2">2.7.7.65</ecNumber>
    </recommendedName>
</protein>
<dbReference type="PROSITE" id="PS50887">
    <property type="entry name" value="GGDEF"/>
    <property type="match status" value="1"/>
</dbReference>
<accession>A0A939ILD8</accession>
<evidence type="ECO:0000313" key="7">
    <source>
        <dbReference type="Proteomes" id="UP000664303"/>
    </source>
</evidence>
<evidence type="ECO:0000256" key="1">
    <source>
        <dbReference type="ARBA" id="ARBA00001946"/>
    </source>
</evidence>
<feature type="transmembrane region" description="Helical" evidence="4">
    <location>
        <begin position="146"/>
        <end position="164"/>
    </location>
</feature>
<evidence type="ECO:0000259" key="5">
    <source>
        <dbReference type="PROSITE" id="PS50887"/>
    </source>
</evidence>
<dbReference type="CDD" id="cd01949">
    <property type="entry name" value="GGDEF"/>
    <property type="match status" value="1"/>
</dbReference>
<dbReference type="InterPro" id="IPR000160">
    <property type="entry name" value="GGDEF_dom"/>
</dbReference>